<sequence length="836" mass="88562">MSWPLAPRVELQIRLDAALSRRPFGAVLLTGPTGIGKSTLARTVASAREGTVVEVLALAELRDVPFGAFAPVLASPDLAPELSDRLRDVVGAVVALGPSLLLVDDAPLLDELSAAAVYQLIRVHKVPSILTARDEHPLTGAIQRLDHENVLERVAVGPLGAREVEAVLEERFGTRVEPESVRGMLARSEGNPLMLRTLALAAEEQDTIQRGSRGAIVDAPRLPRHVSAIVAERLAGLGVTQREQALFLAAAQPLPLRLAESHVDTVLGTGLVELTGAPGREQVSLVHPLIAEVLLADASPALRNRVADEASGLLIDSGDEQLAFRGLLLRLRHGLPVVGERLAWAASYAHVVQDHVLAARLARLSLEQGGRFDARLTLGSALSALGDDAALTSIEDALADADGDDETALALARLGHHLAIRLGRASDAVTIVSRTLERIASPAARALVSADLLKWKSMAGTALEAELVDPEPGPAELAALIGRAMVASMLGHTAATRAATAAARPLVPRYRSELPTASDLLDLNDFLATVFDGRLLEAEAFARARLDGPRTDAAGLWSYTMGLIALHTGRMSEARQFASAAVTELEWRDFTGLLGAATALHATAEVQNGAHVDLGQHDSSDVKVLLQTAEARAWSLALDGDRALAAAVLREAAEAGIEAGHPALASLTAATACRFGEGRIVAEVLDAIDSMTGSRLVSVLAMLARAQASAQASGLAASAQELSDVGMTVLAMDAFTDAARLESSREIRRRWLNAAERLRGHADLFSLAPTRASGEQLTEREREVARAAASRRRSQEIADELGISIRTVDNHLARAYRKLGVRGRLELAEALERLPE</sequence>
<dbReference type="Pfam" id="PF00196">
    <property type="entry name" value="GerE"/>
    <property type="match status" value="1"/>
</dbReference>
<dbReference type="PANTHER" id="PTHR16305">
    <property type="entry name" value="TESTICULAR SOLUBLE ADENYLYL CYCLASE"/>
    <property type="match status" value="1"/>
</dbReference>
<dbReference type="Gene3D" id="3.40.50.300">
    <property type="entry name" value="P-loop containing nucleotide triphosphate hydrolases"/>
    <property type="match status" value="1"/>
</dbReference>
<dbReference type="GO" id="GO:0003677">
    <property type="term" value="F:DNA binding"/>
    <property type="evidence" value="ECO:0007669"/>
    <property type="project" value="UniProtKB-KW"/>
</dbReference>
<feature type="domain" description="HTH luxR-type" evidence="3">
    <location>
        <begin position="770"/>
        <end position="835"/>
    </location>
</feature>
<keyword evidence="5" id="KW-1185">Reference proteome</keyword>
<dbReference type="InterPro" id="IPR003593">
    <property type="entry name" value="AAA+_ATPase"/>
</dbReference>
<name>A0ABT6KPS7_9MICO</name>
<keyword evidence="1" id="KW-0547">Nucleotide-binding</keyword>
<dbReference type="EMBL" id="JARXVQ010000001">
    <property type="protein sequence ID" value="MDH6182002.1"/>
    <property type="molecule type" value="Genomic_DNA"/>
</dbReference>
<dbReference type="CDD" id="cd06170">
    <property type="entry name" value="LuxR_C_like"/>
    <property type="match status" value="1"/>
</dbReference>
<evidence type="ECO:0000313" key="4">
    <source>
        <dbReference type="EMBL" id="MDH6182002.1"/>
    </source>
</evidence>
<evidence type="ECO:0000256" key="1">
    <source>
        <dbReference type="ARBA" id="ARBA00022741"/>
    </source>
</evidence>
<dbReference type="InterPro" id="IPR000792">
    <property type="entry name" value="Tscrpt_reg_LuxR_C"/>
</dbReference>
<dbReference type="InterPro" id="IPR036388">
    <property type="entry name" value="WH-like_DNA-bd_sf"/>
</dbReference>
<evidence type="ECO:0000259" key="3">
    <source>
        <dbReference type="PROSITE" id="PS50043"/>
    </source>
</evidence>
<protein>
    <submittedName>
        <fullName evidence="4">DNA-binding CsgD family transcriptional regulator</fullName>
    </submittedName>
</protein>
<dbReference type="InterPro" id="IPR027417">
    <property type="entry name" value="P-loop_NTPase"/>
</dbReference>
<dbReference type="PANTHER" id="PTHR16305:SF28">
    <property type="entry name" value="GUANYLATE CYCLASE DOMAIN-CONTAINING PROTEIN"/>
    <property type="match status" value="1"/>
</dbReference>
<dbReference type="SMART" id="SM00421">
    <property type="entry name" value="HTH_LUXR"/>
    <property type="match status" value="1"/>
</dbReference>
<evidence type="ECO:0000313" key="5">
    <source>
        <dbReference type="Proteomes" id="UP001160142"/>
    </source>
</evidence>
<comment type="caution">
    <text evidence="4">The sequence shown here is derived from an EMBL/GenBank/DDBJ whole genome shotgun (WGS) entry which is preliminary data.</text>
</comment>
<gene>
    <name evidence="4" type="ORF">M2152_002184</name>
</gene>
<keyword evidence="4" id="KW-0238">DNA-binding</keyword>
<dbReference type="Proteomes" id="UP001160142">
    <property type="component" value="Unassembled WGS sequence"/>
</dbReference>
<dbReference type="InterPro" id="IPR016032">
    <property type="entry name" value="Sig_transdc_resp-reg_C-effctor"/>
</dbReference>
<accession>A0ABT6KPS7</accession>
<dbReference type="PRINTS" id="PR00038">
    <property type="entry name" value="HTHLUXR"/>
</dbReference>
<evidence type="ECO:0000256" key="2">
    <source>
        <dbReference type="ARBA" id="ARBA00022840"/>
    </source>
</evidence>
<proteinExistence type="predicted"/>
<dbReference type="RefSeq" id="WP_322134295.1">
    <property type="nucleotide sequence ID" value="NZ_CP085036.1"/>
</dbReference>
<dbReference type="Gene3D" id="1.10.10.10">
    <property type="entry name" value="Winged helix-like DNA-binding domain superfamily/Winged helix DNA-binding domain"/>
    <property type="match status" value="1"/>
</dbReference>
<dbReference type="PROSITE" id="PS50043">
    <property type="entry name" value="HTH_LUXR_2"/>
    <property type="match status" value="1"/>
</dbReference>
<organism evidence="4 5">
    <name type="scientific">Antiquaquibacter oligotrophicus</name>
    <dbReference type="NCBI Taxonomy" id="2880260"/>
    <lineage>
        <taxon>Bacteria</taxon>
        <taxon>Bacillati</taxon>
        <taxon>Actinomycetota</taxon>
        <taxon>Actinomycetes</taxon>
        <taxon>Micrococcales</taxon>
        <taxon>Microbacteriaceae</taxon>
        <taxon>Antiquaquibacter</taxon>
    </lineage>
</organism>
<dbReference type="SUPFAM" id="SSF46894">
    <property type="entry name" value="C-terminal effector domain of the bipartite response regulators"/>
    <property type="match status" value="1"/>
</dbReference>
<dbReference type="SUPFAM" id="SSF52540">
    <property type="entry name" value="P-loop containing nucleoside triphosphate hydrolases"/>
    <property type="match status" value="1"/>
</dbReference>
<keyword evidence="2" id="KW-0067">ATP-binding</keyword>
<reference evidence="4 5" key="1">
    <citation type="submission" date="2023-04" db="EMBL/GenBank/DDBJ databases">
        <title>Genome Encyclopedia of Bacteria and Archaea VI: Functional Genomics of Type Strains.</title>
        <authorList>
            <person name="Whitman W."/>
        </authorList>
    </citation>
    <scope>NUCLEOTIDE SEQUENCE [LARGE SCALE GENOMIC DNA]</scope>
    <source>
        <strain evidence="4 5">SG_E_30_P1</strain>
    </source>
</reference>
<dbReference type="SMART" id="SM00382">
    <property type="entry name" value="AAA"/>
    <property type="match status" value="1"/>
</dbReference>